<dbReference type="EMBL" id="JAODUO010000953">
    <property type="protein sequence ID" value="KAK2172517.1"/>
    <property type="molecule type" value="Genomic_DNA"/>
</dbReference>
<gene>
    <name evidence="2" type="ORF">NP493_955g00000</name>
</gene>
<evidence type="ECO:0000256" key="1">
    <source>
        <dbReference type="SAM" id="Phobius"/>
    </source>
</evidence>
<keyword evidence="1" id="KW-0472">Membrane</keyword>
<evidence type="ECO:0000313" key="2">
    <source>
        <dbReference type="EMBL" id="KAK2172517.1"/>
    </source>
</evidence>
<name>A0AAD9KJX4_RIDPI</name>
<keyword evidence="1" id="KW-0812">Transmembrane</keyword>
<keyword evidence="3" id="KW-1185">Reference proteome</keyword>
<proteinExistence type="predicted"/>
<accession>A0AAD9KJX4</accession>
<dbReference type="AlphaFoldDB" id="A0AAD9KJX4"/>
<feature type="transmembrane region" description="Helical" evidence="1">
    <location>
        <begin position="18"/>
        <end position="39"/>
    </location>
</feature>
<keyword evidence="1" id="KW-1133">Transmembrane helix</keyword>
<organism evidence="2 3">
    <name type="scientific">Ridgeia piscesae</name>
    <name type="common">Tubeworm</name>
    <dbReference type="NCBI Taxonomy" id="27915"/>
    <lineage>
        <taxon>Eukaryota</taxon>
        <taxon>Metazoa</taxon>
        <taxon>Spiralia</taxon>
        <taxon>Lophotrochozoa</taxon>
        <taxon>Annelida</taxon>
        <taxon>Polychaeta</taxon>
        <taxon>Sedentaria</taxon>
        <taxon>Canalipalpata</taxon>
        <taxon>Sabellida</taxon>
        <taxon>Siboglinidae</taxon>
        <taxon>Ridgeia</taxon>
    </lineage>
</organism>
<protein>
    <submittedName>
        <fullName evidence="2">Uncharacterized protein</fullName>
    </submittedName>
</protein>
<reference evidence="2" key="1">
    <citation type="journal article" date="2023" name="Mol. Biol. Evol.">
        <title>Third-Generation Sequencing Reveals the Adaptive Role of the Epigenome in Three Deep-Sea Polychaetes.</title>
        <authorList>
            <person name="Perez M."/>
            <person name="Aroh O."/>
            <person name="Sun Y."/>
            <person name="Lan Y."/>
            <person name="Juniper S.K."/>
            <person name="Young C.R."/>
            <person name="Angers B."/>
            <person name="Qian P.Y."/>
        </authorList>
    </citation>
    <scope>NUCLEOTIDE SEQUENCE</scope>
    <source>
        <strain evidence="2">R07B-5</strain>
    </source>
</reference>
<dbReference type="Proteomes" id="UP001209878">
    <property type="component" value="Unassembled WGS sequence"/>
</dbReference>
<comment type="caution">
    <text evidence="2">The sequence shown here is derived from an EMBL/GenBank/DDBJ whole genome shotgun (WGS) entry which is preliminary data.</text>
</comment>
<evidence type="ECO:0000313" key="3">
    <source>
        <dbReference type="Proteomes" id="UP001209878"/>
    </source>
</evidence>
<sequence>MIFCYKIVSFISLTISKVVLQMSCLYNIINIFMDIVAFYKKSFCLSRLPANNHLLTNLLLHD</sequence>